<evidence type="ECO:0000313" key="6">
    <source>
        <dbReference type="Proteomes" id="UP000321049"/>
    </source>
</evidence>
<proteinExistence type="inferred from homology"/>
<sequence>MDLQLKGKRAFVSGSTQGIGYAIARALLAEGASVVINGRSPSRAQHAAQQLELEVPGADVSAIAADFEHPAQVRQLLDDLGAVDILVNNVGVFELKAFDEISDGDWQRYFDVNVMSGVRLSRHLLRGMLAQGWGRIIFVSSESGVSVPAEMVHYGLTKAGMLALGNGLAKLTRGTDVTVNTILGGPTFSDGVASTVSRLAEAQNLDALALKAAIAAGNPTSLLQRFIEPDEIANLALYLASPVSSATNGAALRADGGVLTTLT</sequence>
<feature type="domain" description="Ketoreductase" evidence="4">
    <location>
        <begin position="8"/>
        <end position="191"/>
    </location>
</feature>
<reference evidence="5 6" key="1">
    <citation type="submission" date="2019-07" db="EMBL/GenBank/DDBJ databases">
        <title>Whole genome shotgun sequence of Cellulomonas terrae NBRC 100819.</title>
        <authorList>
            <person name="Hosoyama A."/>
            <person name="Uohara A."/>
            <person name="Ohji S."/>
            <person name="Ichikawa N."/>
        </authorList>
    </citation>
    <scope>NUCLEOTIDE SEQUENCE [LARGE SCALE GENOMIC DNA]</scope>
    <source>
        <strain evidence="5 6">NBRC 100819</strain>
    </source>
</reference>
<dbReference type="Gene3D" id="3.40.50.720">
    <property type="entry name" value="NAD(P)-binding Rossmann-like Domain"/>
    <property type="match status" value="1"/>
</dbReference>
<dbReference type="EMBL" id="BJWH01000029">
    <property type="protein sequence ID" value="GEM00207.1"/>
    <property type="molecule type" value="Genomic_DNA"/>
</dbReference>
<evidence type="ECO:0000256" key="2">
    <source>
        <dbReference type="ARBA" id="ARBA00023002"/>
    </source>
</evidence>
<dbReference type="InterPro" id="IPR050259">
    <property type="entry name" value="SDR"/>
</dbReference>
<dbReference type="InterPro" id="IPR057326">
    <property type="entry name" value="KR_dom"/>
</dbReference>
<dbReference type="InterPro" id="IPR036291">
    <property type="entry name" value="NAD(P)-bd_dom_sf"/>
</dbReference>
<dbReference type="CDD" id="cd05233">
    <property type="entry name" value="SDR_c"/>
    <property type="match status" value="1"/>
</dbReference>
<organism evidence="5 6">
    <name type="scientific">Cellulomonas terrae</name>
    <dbReference type="NCBI Taxonomy" id="311234"/>
    <lineage>
        <taxon>Bacteria</taxon>
        <taxon>Bacillati</taxon>
        <taxon>Actinomycetota</taxon>
        <taxon>Actinomycetes</taxon>
        <taxon>Micrococcales</taxon>
        <taxon>Cellulomonadaceae</taxon>
        <taxon>Cellulomonas</taxon>
    </lineage>
</organism>
<dbReference type="PRINTS" id="PR00081">
    <property type="entry name" value="GDHRDH"/>
</dbReference>
<dbReference type="Proteomes" id="UP000321049">
    <property type="component" value="Unassembled WGS sequence"/>
</dbReference>
<dbReference type="PANTHER" id="PTHR42879">
    <property type="entry name" value="3-OXOACYL-(ACYL-CARRIER-PROTEIN) REDUCTASE"/>
    <property type="match status" value="1"/>
</dbReference>
<keyword evidence="2" id="KW-0560">Oxidoreductase</keyword>
<evidence type="ECO:0000313" key="5">
    <source>
        <dbReference type="EMBL" id="GEM00207.1"/>
    </source>
</evidence>
<dbReference type="PRINTS" id="PR00080">
    <property type="entry name" value="SDRFAMILY"/>
</dbReference>
<dbReference type="OrthoDB" id="8959163at2"/>
<evidence type="ECO:0000259" key="4">
    <source>
        <dbReference type="SMART" id="SM00822"/>
    </source>
</evidence>
<dbReference type="SUPFAM" id="SSF51735">
    <property type="entry name" value="NAD(P)-binding Rossmann-fold domains"/>
    <property type="match status" value="1"/>
</dbReference>
<comment type="caution">
    <text evidence="5">The sequence shown here is derived from an EMBL/GenBank/DDBJ whole genome shotgun (WGS) entry which is preliminary data.</text>
</comment>
<dbReference type="AlphaFoldDB" id="A0A511JQF2"/>
<comment type="similarity">
    <text evidence="1 3">Belongs to the short-chain dehydrogenases/reductases (SDR) family.</text>
</comment>
<gene>
    <name evidence="5" type="ORF">CTE05_37530</name>
</gene>
<keyword evidence="6" id="KW-1185">Reference proteome</keyword>
<evidence type="ECO:0000256" key="3">
    <source>
        <dbReference type="RuleBase" id="RU000363"/>
    </source>
</evidence>
<protein>
    <submittedName>
        <fullName evidence="5">Oxidoreductase</fullName>
    </submittedName>
</protein>
<accession>A0A511JQF2</accession>
<dbReference type="GO" id="GO:0016491">
    <property type="term" value="F:oxidoreductase activity"/>
    <property type="evidence" value="ECO:0007669"/>
    <property type="project" value="UniProtKB-KW"/>
</dbReference>
<evidence type="ECO:0000256" key="1">
    <source>
        <dbReference type="ARBA" id="ARBA00006484"/>
    </source>
</evidence>
<dbReference type="RefSeq" id="WP_146847801.1">
    <property type="nucleotide sequence ID" value="NZ_BJWH01000029.1"/>
</dbReference>
<name>A0A511JQF2_9CELL</name>
<dbReference type="SMART" id="SM00822">
    <property type="entry name" value="PKS_KR"/>
    <property type="match status" value="1"/>
</dbReference>
<dbReference type="FunFam" id="3.40.50.720:FF:000084">
    <property type="entry name" value="Short-chain dehydrogenase reductase"/>
    <property type="match status" value="1"/>
</dbReference>
<dbReference type="InterPro" id="IPR002347">
    <property type="entry name" value="SDR_fam"/>
</dbReference>
<dbReference type="Pfam" id="PF00106">
    <property type="entry name" value="adh_short"/>
    <property type="match status" value="1"/>
</dbReference>